<dbReference type="Proteomes" id="UP000095038">
    <property type="component" value="Unassembled WGS sequence"/>
</dbReference>
<name>A0A1D2VQH3_9ASCO</name>
<evidence type="ECO:0000256" key="5">
    <source>
        <dbReference type="ARBA" id="ARBA00022737"/>
    </source>
</evidence>
<evidence type="ECO:0000256" key="4">
    <source>
        <dbReference type="ARBA" id="ARBA00022692"/>
    </source>
</evidence>
<dbReference type="GO" id="GO:1990575">
    <property type="term" value="P:mitochondrial L-ornithine transmembrane transport"/>
    <property type="evidence" value="ECO:0007669"/>
    <property type="project" value="TreeGrafter"/>
</dbReference>
<dbReference type="PANTHER" id="PTHR45624">
    <property type="entry name" value="MITOCHONDRIAL BASIC AMINO ACIDS TRANSPORTER-RELATED"/>
    <property type="match status" value="1"/>
</dbReference>
<dbReference type="InterPro" id="IPR018108">
    <property type="entry name" value="MCP_transmembrane"/>
</dbReference>
<dbReference type="GO" id="GO:0000064">
    <property type="term" value="F:L-ornithine transmembrane transporter activity"/>
    <property type="evidence" value="ECO:0007669"/>
    <property type="project" value="TreeGrafter"/>
</dbReference>
<dbReference type="STRING" id="1344418.A0A1D2VQH3"/>
<keyword evidence="7" id="KW-0496">Mitochondrion</keyword>
<keyword evidence="5" id="KW-0677">Repeat</keyword>
<evidence type="ECO:0000256" key="8">
    <source>
        <dbReference type="ARBA" id="ARBA00023136"/>
    </source>
</evidence>
<organism evidence="11 12">
    <name type="scientific">Ascoidea rubescens DSM 1968</name>
    <dbReference type="NCBI Taxonomy" id="1344418"/>
    <lineage>
        <taxon>Eukaryota</taxon>
        <taxon>Fungi</taxon>
        <taxon>Dikarya</taxon>
        <taxon>Ascomycota</taxon>
        <taxon>Saccharomycotina</taxon>
        <taxon>Saccharomycetes</taxon>
        <taxon>Ascoideaceae</taxon>
        <taxon>Ascoidea</taxon>
    </lineage>
</organism>
<dbReference type="RefSeq" id="XP_020050145.1">
    <property type="nucleotide sequence ID" value="XM_020194301.1"/>
</dbReference>
<evidence type="ECO:0000256" key="9">
    <source>
        <dbReference type="PROSITE-ProRule" id="PRU00282"/>
    </source>
</evidence>
<evidence type="ECO:0000256" key="6">
    <source>
        <dbReference type="ARBA" id="ARBA00022989"/>
    </source>
</evidence>
<gene>
    <name evidence="11" type="ORF">ASCRUDRAFT_78845</name>
</gene>
<keyword evidence="4 9" id="KW-0812">Transmembrane</keyword>
<evidence type="ECO:0000256" key="10">
    <source>
        <dbReference type="RuleBase" id="RU000488"/>
    </source>
</evidence>
<evidence type="ECO:0000256" key="1">
    <source>
        <dbReference type="ARBA" id="ARBA00004225"/>
    </source>
</evidence>
<comment type="similarity">
    <text evidence="2 10">Belongs to the mitochondrial carrier (TC 2.A.29) family.</text>
</comment>
<dbReference type="Gene3D" id="1.50.40.10">
    <property type="entry name" value="Mitochondrial carrier domain"/>
    <property type="match status" value="1"/>
</dbReference>
<reference evidence="12" key="1">
    <citation type="submission" date="2016-05" db="EMBL/GenBank/DDBJ databases">
        <title>Comparative genomics of biotechnologically important yeasts.</title>
        <authorList>
            <consortium name="DOE Joint Genome Institute"/>
            <person name="Riley R."/>
            <person name="Haridas S."/>
            <person name="Wolfe K.H."/>
            <person name="Lopes M.R."/>
            <person name="Hittinger C.T."/>
            <person name="Goker M."/>
            <person name="Salamov A."/>
            <person name="Wisecaver J."/>
            <person name="Long T.M."/>
            <person name="Aerts A.L."/>
            <person name="Barry K."/>
            <person name="Choi C."/>
            <person name="Clum A."/>
            <person name="Coughlan A.Y."/>
            <person name="Deshpande S."/>
            <person name="Douglass A.P."/>
            <person name="Hanson S.J."/>
            <person name="Klenk H.-P."/>
            <person name="Labutti K."/>
            <person name="Lapidus A."/>
            <person name="Lindquist E."/>
            <person name="Lipzen A."/>
            <person name="Meier-Kolthoff J.P."/>
            <person name="Ohm R.A."/>
            <person name="Otillar R.P."/>
            <person name="Pangilinan J."/>
            <person name="Peng Y."/>
            <person name="Rokas A."/>
            <person name="Rosa C.A."/>
            <person name="Scheuner C."/>
            <person name="Sibirny A.A."/>
            <person name="Slot J.C."/>
            <person name="Stielow J.B."/>
            <person name="Sun H."/>
            <person name="Kurtzman C.P."/>
            <person name="Blackwell M."/>
            <person name="Grigoriev I.V."/>
            <person name="Jeffries T.W."/>
        </authorList>
    </citation>
    <scope>NUCLEOTIDE SEQUENCE [LARGE SCALE GENOMIC DNA]</scope>
    <source>
        <strain evidence="12">DSM 1968</strain>
    </source>
</reference>
<evidence type="ECO:0000313" key="11">
    <source>
        <dbReference type="EMBL" id="ODV63838.1"/>
    </source>
</evidence>
<keyword evidence="12" id="KW-1185">Reference proteome</keyword>
<dbReference type="InParanoid" id="A0A1D2VQH3"/>
<keyword evidence="6" id="KW-1133">Transmembrane helix</keyword>
<keyword evidence="8 9" id="KW-0472">Membrane</keyword>
<dbReference type="GO" id="GO:0031966">
    <property type="term" value="C:mitochondrial membrane"/>
    <property type="evidence" value="ECO:0007669"/>
    <property type="project" value="UniProtKB-SubCell"/>
</dbReference>
<dbReference type="PANTHER" id="PTHR45624:SF51">
    <property type="entry name" value="CARRIER PROTEIN YMC2, MITOCHONDRIAL-RELATED"/>
    <property type="match status" value="1"/>
</dbReference>
<evidence type="ECO:0000256" key="2">
    <source>
        <dbReference type="ARBA" id="ARBA00006375"/>
    </source>
</evidence>
<dbReference type="GeneID" id="30967937"/>
<keyword evidence="3 10" id="KW-0813">Transport</keyword>
<dbReference type="Pfam" id="PF00153">
    <property type="entry name" value="Mito_carr"/>
    <property type="match status" value="3"/>
</dbReference>
<dbReference type="EMBL" id="KV454475">
    <property type="protein sequence ID" value="ODV63838.1"/>
    <property type="molecule type" value="Genomic_DNA"/>
</dbReference>
<dbReference type="InterPro" id="IPR023395">
    <property type="entry name" value="MCP_dom_sf"/>
</dbReference>
<evidence type="ECO:0000256" key="7">
    <source>
        <dbReference type="ARBA" id="ARBA00023128"/>
    </source>
</evidence>
<feature type="repeat" description="Solcar" evidence="9">
    <location>
        <begin position="199"/>
        <end position="286"/>
    </location>
</feature>
<evidence type="ECO:0000313" key="12">
    <source>
        <dbReference type="Proteomes" id="UP000095038"/>
    </source>
</evidence>
<comment type="subcellular location">
    <subcellularLocation>
        <location evidence="1">Mitochondrion membrane</location>
        <topology evidence="1">Multi-pass membrane protein</topology>
    </subcellularLocation>
</comment>
<dbReference type="OrthoDB" id="409586at2759"/>
<feature type="repeat" description="Solcar" evidence="9">
    <location>
        <begin position="99"/>
        <end position="187"/>
    </location>
</feature>
<proteinExistence type="inferred from homology"/>
<evidence type="ECO:0000256" key="3">
    <source>
        <dbReference type="ARBA" id="ARBA00022448"/>
    </source>
</evidence>
<sequence>MKDVSAGTCGGIAQVLAGQPFDTTKVRLQCAPPGKYSGALDVVQQLLKNEGILGFYKGTLTPLVGIGACVSIQFGVNEFMKRFFRTQNVSKGLGENTSLSSLQFYLCGGASGFANGFLAAPIEHIRIRLQTQTSANGLYNGPIDCIRKIHQQSGFATGVMRGLGPTLIRESHGIGIYFMTFEALVKYDTSRNQIDRKEIPGLRLCLYGAAAGYSMWFTSYPIDVIKTKMQTDDLSNKVYKSMLDCASKTYKAGGIKPFFNGFLPTILRAGPVNAVTFYAFELAMRALG</sequence>
<protein>
    <submittedName>
        <fullName evidence="11">Mitochondrial carrier</fullName>
    </submittedName>
</protein>
<dbReference type="AlphaFoldDB" id="A0A1D2VQH3"/>
<dbReference type="SUPFAM" id="SSF103506">
    <property type="entry name" value="Mitochondrial carrier"/>
    <property type="match status" value="1"/>
</dbReference>
<dbReference type="PROSITE" id="PS50920">
    <property type="entry name" value="SOLCAR"/>
    <property type="match status" value="3"/>
</dbReference>
<dbReference type="InterPro" id="IPR050567">
    <property type="entry name" value="Mitochondrial_Carrier"/>
</dbReference>
<feature type="repeat" description="Solcar" evidence="9">
    <location>
        <begin position="1"/>
        <end position="83"/>
    </location>
</feature>
<accession>A0A1D2VQH3</accession>
<dbReference type="FunCoup" id="A0A1D2VQH3">
    <property type="interactions" value="259"/>
</dbReference>